<name>A0A967F3Y6_9PROT</name>
<dbReference type="RefSeq" id="WP_167232149.1">
    <property type="nucleotide sequence ID" value="NZ_JAAQPH010000061.1"/>
</dbReference>
<protein>
    <submittedName>
        <fullName evidence="3">GIY-YIG nuclease family protein</fullName>
    </submittedName>
</protein>
<keyword evidence="4" id="KW-1185">Reference proteome</keyword>
<reference evidence="3" key="1">
    <citation type="submission" date="2020-03" db="EMBL/GenBank/DDBJ databases">
        <title>Genome of Pelagibius litoralis DSM 21314T.</title>
        <authorList>
            <person name="Wang G."/>
        </authorList>
    </citation>
    <scope>NUCLEOTIDE SEQUENCE</scope>
    <source>
        <strain evidence="3">DSM 21314</strain>
    </source>
</reference>
<dbReference type="InterPro" id="IPR050190">
    <property type="entry name" value="UPF0213_domain"/>
</dbReference>
<accession>A0A967F3Y6</accession>
<dbReference type="SMART" id="SM00465">
    <property type="entry name" value="GIYc"/>
    <property type="match status" value="1"/>
</dbReference>
<dbReference type="PANTHER" id="PTHR34477">
    <property type="entry name" value="UPF0213 PROTEIN YHBQ"/>
    <property type="match status" value="1"/>
</dbReference>
<dbReference type="Proteomes" id="UP000761264">
    <property type="component" value="Unassembled WGS sequence"/>
</dbReference>
<evidence type="ECO:0000313" key="4">
    <source>
        <dbReference type="Proteomes" id="UP000761264"/>
    </source>
</evidence>
<dbReference type="SUPFAM" id="SSF82771">
    <property type="entry name" value="GIY-YIG endonuclease"/>
    <property type="match status" value="1"/>
</dbReference>
<dbReference type="CDD" id="cd10448">
    <property type="entry name" value="GIY-YIG_unchar_3"/>
    <property type="match status" value="1"/>
</dbReference>
<gene>
    <name evidence="3" type="ORF">HBA54_28590</name>
</gene>
<comment type="caution">
    <text evidence="3">The sequence shown here is derived from an EMBL/GenBank/DDBJ whole genome shotgun (WGS) entry which is preliminary data.</text>
</comment>
<dbReference type="PANTHER" id="PTHR34477:SF5">
    <property type="entry name" value="BSL5627 PROTEIN"/>
    <property type="match status" value="1"/>
</dbReference>
<proteinExistence type="inferred from homology"/>
<evidence type="ECO:0000256" key="1">
    <source>
        <dbReference type="ARBA" id="ARBA00007435"/>
    </source>
</evidence>
<dbReference type="AlphaFoldDB" id="A0A967F3Y6"/>
<evidence type="ECO:0000313" key="3">
    <source>
        <dbReference type="EMBL" id="NIA72547.1"/>
    </source>
</evidence>
<dbReference type="InterPro" id="IPR000305">
    <property type="entry name" value="GIY-YIG_endonuc"/>
</dbReference>
<dbReference type="InterPro" id="IPR035901">
    <property type="entry name" value="GIY-YIG_endonuc_sf"/>
</dbReference>
<dbReference type="Gene3D" id="3.40.1440.10">
    <property type="entry name" value="GIY-YIG endonuclease"/>
    <property type="match status" value="1"/>
</dbReference>
<evidence type="ECO:0000259" key="2">
    <source>
        <dbReference type="PROSITE" id="PS50164"/>
    </source>
</evidence>
<dbReference type="PROSITE" id="PS50164">
    <property type="entry name" value="GIY_YIG"/>
    <property type="match status" value="1"/>
</dbReference>
<comment type="similarity">
    <text evidence="1">Belongs to the UPF0213 family.</text>
</comment>
<sequence length="95" mass="11473">MAYYVYILASQENGTLYIGMTNDLVRRIHEHRESLVDGFTKRHGVKSLVYFETHDRAAEAIQREKSMKRWRRDWKINQIERDNPHWEDLYDGLFG</sequence>
<feature type="domain" description="GIY-YIG" evidence="2">
    <location>
        <begin position="1"/>
        <end position="78"/>
    </location>
</feature>
<dbReference type="Pfam" id="PF01541">
    <property type="entry name" value="GIY-YIG"/>
    <property type="match status" value="1"/>
</dbReference>
<organism evidence="3 4">
    <name type="scientific">Pelagibius litoralis</name>
    <dbReference type="NCBI Taxonomy" id="374515"/>
    <lineage>
        <taxon>Bacteria</taxon>
        <taxon>Pseudomonadati</taxon>
        <taxon>Pseudomonadota</taxon>
        <taxon>Alphaproteobacteria</taxon>
        <taxon>Rhodospirillales</taxon>
        <taxon>Rhodovibrionaceae</taxon>
        <taxon>Pelagibius</taxon>
    </lineage>
</organism>
<dbReference type="EMBL" id="JAAQPH010000061">
    <property type="protein sequence ID" value="NIA72547.1"/>
    <property type="molecule type" value="Genomic_DNA"/>
</dbReference>